<dbReference type="CDD" id="cd03784">
    <property type="entry name" value="GT1_Gtf-like"/>
    <property type="match status" value="1"/>
</dbReference>
<evidence type="ECO:0000313" key="4">
    <source>
        <dbReference type="Proteomes" id="UP001172457"/>
    </source>
</evidence>
<dbReference type="GO" id="GO:0035251">
    <property type="term" value="F:UDP-glucosyltransferase activity"/>
    <property type="evidence" value="ECO:0007669"/>
    <property type="project" value="UniProtKB-ARBA"/>
</dbReference>
<evidence type="ECO:0008006" key="5">
    <source>
        <dbReference type="Google" id="ProtNLM"/>
    </source>
</evidence>
<dbReference type="PANTHER" id="PTHR48045:SF31">
    <property type="entry name" value="UDP-GLYCOSYLTRANSFERASE 76B1-LIKE"/>
    <property type="match status" value="1"/>
</dbReference>
<evidence type="ECO:0000313" key="3">
    <source>
        <dbReference type="EMBL" id="KAJ9541804.1"/>
    </source>
</evidence>
<organism evidence="3 4">
    <name type="scientific">Centaurea solstitialis</name>
    <name type="common">yellow star-thistle</name>
    <dbReference type="NCBI Taxonomy" id="347529"/>
    <lineage>
        <taxon>Eukaryota</taxon>
        <taxon>Viridiplantae</taxon>
        <taxon>Streptophyta</taxon>
        <taxon>Embryophyta</taxon>
        <taxon>Tracheophyta</taxon>
        <taxon>Spermatophyta</taxon>
        <taxon>Magnoliopsida</taxon>
        <taxon>eudicotyledons</taxon>
        <taxon>Gunneridae</taxon>
        <taxon>Pentapetalae</taxon>
        <taxon>asterids</taxon>
        <taxon>campanulids</taxon>
        <taxon>Asterales</taxon>
        <taxon>Asteraceae</taxon>
        <taxon>Carduoideae</taxon>
        <taxon>Cardueae</taxon>
        <taxon>Centaureinae</taxon>
        <taxon>Centaurea</taxon>
    </lineage>
</organism>
<dbReference type="Pfam" id="PF00201">
    <property type="entry name" value="UDPGT"/>
    <property type="match status" value="1"/>
</dbReference>
<accession>A0AA38W946</accession>
<keyword evidence="4" id="KW-1185">Reference proteome</keyword>
<comment type="similarity">
    <text evidence="1">Belongs to the UDP-glycosyltransferase family.</text>
</comment>
<dbReference type="FunFam" id="3.40.50.2000:FF:000040">
    <property type="entry name" value="UDP-glycosyltransferase 76C1"/>
    <property type="match status" value="1"/>
</dbReference>
<dbReference type="PANTHER" id="PTHR48045">
    <property type="entry name" value="UDP-GLYCOSYLTRANSFERASE 72B1"/>
    <property type="match status" value="1"/>
</dbReference>
<protein>
    <recommendedName>
        <fullName evidence="5">UDP-glycosyltransferase</fullName>
    </recommendedName>
</protein>
<evidence type="ECO:0000256" key="2">
    <source>
        <dbReference type="ARBA" id="ARBA00022679"/>
    </source>
</evidence>
<name>A0AA38W946_9ASTR</name>
<evidence type="ECO:0000256" key="1">
    <source>
        <dbReference type="ARBA" id="ARBA00009995"/>
    </source>
</evidence>
<dbReference type="SUPFAM" id="SSF53756">
    <property type="entry name" value="UDP-Glycosyltransferase/glycogen phosphorylase"/>
    <property type="match status" value="1"/>
</dbReference>
<proteinExistence type="inferred from homology"/>
<comment type="caution">
    <text evidence="3">The sequence shown here is derived from an EMBL/GenBank/DDBJ whole genome shotgun (WGS) entry which is preliminary data.</text>
</comment>
<dbReference type="Proteomes" id="UP001172457">
    <property type="component" value="Chromosome 7"/>
</dbReference>
<gene>
    <name evidence="3" type="ORF">OSB04_028310</name>
</gene>
<dbReference type="Gene3D" id="3.40.50.2000">
    <property type="entry name" value="Glycogen Phosphorylase B"/>
    <property type="match status" value="2"/>
</dbReference>
<dbReference type="EMBL" id="JARYMX010000007">
    <property type="protein sequence ID" value="KAJ9541804.1"/>
    <property type="molecule type" value="Genomic_DNA"/>
</dbReference>
<reference evidence="3" key="1">
    <citation type="submission" date="2023-03" db="EMBL/GenBank/DDBJ databases">
        <title>Chromosome-scale reference genome and RAD-based genetic map of yellow starthistle (Centaurea solstitialis) reveal putative structural variation and QTLs associated with invader traits.</title>
        <authorList>
            <person name="Reatini B."/>
            <person name="Cang F.A."/>
            <person name="Jiang Q."/>
            <person name="Mckibben M.T.W."/>
            <person name="Barker M.S."/>
            <person name="Rieseberg L.H."/>
            <person name="Dlugosch K.M."/>
        </authorList>
    </citation>
    <scope>NUCLEOTIDE SEQUENCE</scope>
    <source>
        <strain evidence="3">CAN-66</strain>
        <tissue evidence="3">Leaf</tissue>
    </source>
</reference>
<keyword evidence="2" id="KW-0808">Transferase</keyword>
<dbReference type="AlphaFoldDB" id="A0AA38W946"/>
<dbReference type="InterPro" id="IPR002213">
    <property type="entry name" value="UDP_glucos_trans"/>
</dbReference>
<sequence>MNKSCIDPFRSCLARLLEEEHVACLITDSLWHFTRSVADEAKLELISSMIKETKAASGVIYNTFKELEEPAFLAVSQDFHNPFPIGPFHKYFPASSSSLLEQDQSSISWLDLQPVNSVVYVSFGSIAQMDEAEFTNMAWGLASSKQRFLWVVRPGSVLGSEWLESLPKGFMDEVGERGCIVKWAPQQEVLAHQAIGGFWTHCGWNSTLESICEGVPMICSPCSYDQPINARYVADVWRIGVILENGMEVQEIEKAIKRVMVDKEGDEMRERSKSLQEKVNLSMEKDGSATKALQNLVDYILSF</sequence>